<protein>
    <recommendedName>
        <fullName evidence="2">Protein-glutamine gamma-glutamyltransferase-like C-terminal domain-containing protein</fullName>
    </recommendedName>
</protein>
<reference evidence="3 4" key="1">
    <citation type="submission" date="2020-03" db="EMBL/GenBank/DDBJ databases">
        <title>Whole genome shotgun sequence of Phytohabitans rumicis NBRC 108638.</title>
        <authorList>
            <person name="Komaki H."/>
            <person name="Tamura T."/>
        </authorList>
    </citation>
    <scope>NUCLEOTIDE SEQUENCE [LARGE SCALE GENOMIC DNA]</scope>
    <source>
        <strain evidence="3 4">NBRC 108638</strain>
    </source>
</reference>
<keyword evidence="1" id="KW-1133">Transmembrane helix</keyword>
<dbReference type="EMBL" id="BLPG01000001">
    <property type="protein sequence ID" value="GFJ91519.1"/>
    <property type="molecule type" value="Genomic_DNA"/>
</dbReference>
<evidence type="ECO:0000256" key="1">
    <source>
        <dbReference type="SAM" id="Phobius"/>
    </source>
</evidence>
<feature type="transmembrane region" description="Helical" evidence="1">
    <location>
        <begin position="20"/>
        <end position="39"/>
    </location>
</feature>
<sequence length="203" mass="23377">MTRWWTESVAALGDVVPLPIAALLLLLAASLAAAGWYWWPRWVPRRLPRWHLPWVRLRRPRLRWLLRLLRPRWPFRRRRRAPVTADPAAPAQPGDDELPDLPAAAFASLADRLAAQGRYAEAVRERLRAMVRELIERRVVEHRPGWTVTELAGAAAKARPVVDEPLREAGGVFSDVWYGQRPAEARHDDRMRELADQLHRALS</sequence>
<keyword evidence="4" id="KW-1185">Reference proteome</keyword>
<evidence type="ECO:0000259" key="2">
    <source>
        <dbReference type="Pfam" id="PF13559"/>
    </source>
</evidence>
<gene>
    <name evidence="3" type="ORF">Prum_051610</name>
</gene>
<dbReference type="Proteomes" id="UP000482960">
    <property type="component" value="Unassembled WGS sequence"/>
</dbReference>
<dbReference type="RefSeq" id="WP_173078573.1">
    <property type="nucleotide sequence ID" value="NZ_BAABJB010000004.1"/>
</dbReference>
<name>A0A6V8LAE0_9ACTN</name>
<dbReference type="AlphaFoldDB" id="A0A6V8LAE0"/>
<keyword evidence="1" id="KW-0812">Transmembrane</keyword>
<dbReference type="Pfam" id="PF13559">
    <property type="entry name" value="DUF4129"/>
    <property type="match status" value="1"/>
</dbReference>
<evidence type="ECO:0000313" key="3">
    <source>
        <dbReference type="EMBL" id="GFJ91519.1"/>
    </source>
</evidence>
<comment type="caution">
    <text evidence="3">The sequence shown here is derived from an EMBL/GenBank/DDBJ whole genome shotgun (WGS) entry which is preliminary data.</text>
</comment>
<accession>A0A6V8LAE0</accession>
<feature type="domain" description="Protein-glutamine gamma-glutamyltransferase-like C-terminal" evidence="2">
    <location>
        <begin position="127"/>
        <end position="195"/>
    </location>
</feature>
<dbReference type="InterPro" id="IPR025403">
    <property type="entry name" value="TgpA-like_C"/>
</dbReference>
<organism evidence="3 4">
    <name type="scientific">Phytohabitans rumicis</name>
    <dbReference type="NCBI Taxonomy" id="1076125"/>
    <lineage>
        <taxon>Bacteria</taxon>
        <taxon>Bacillati</taxon>
        <taxon>Actinomycetota</taxon>
        <taxon>Actinomycetes</taxon>
        <taxon>Micromonosporales</taxon>
        <taxon>Micromonosporaceae</taxon>
    </lineage>
</organism>
<evidence type="ECO:0000313" key="4">
    <source>
        <dbReference type="Proteomes" id="UP000482960"/>
    </source>
</evidence>
<keyword evidence="1" id="KW-0472">Membrane</keyword>
<reference evidence="3 4" key="2">
    <citation type="submission" date="2020-03" db="EMBL/GenBank/DDBJ databases">
        <authorList>
            <person name="Ichikawa N."/>
            <person name="Kimura A."/>
            <person name="Kitahashi Y."/>
            <person name="Uohara A."/>
        </authorList>
    </citation>
    <scope>NUCLEOTIDE SEQUENCE [LARGE SCALE GENOMIC DNA]</scope>
    <source>
        <strain evidence="3 4">NBRC 108638</strain>
    </source>
</reference>
<proteinExistence type="predicted"/>